<dbReference type="EMBL" id="CM039426">
    <property type="protein sequence ID" value="KAI4357208.1"/>
    <property type="molecule type" value="Genomic_DNA"/>
</dbReference>
<keyword evidence="2" id="KW-1185">Reference proteome</keyword>
<evidence type="ECO:0000313" key="2">
    <source>
        <dbReference type="Proteomes" id="UP000828941"/>
    </source>
</evidence>
<comment type="caution">
    <text evidence="1">The sequence shown here is derived from an EMBL/GenBank/DDBJ whole genome shotgun (WGS) entry which is preliminary data.</text>
</comment>
<gene>
    <name evidence="1" type="ORF">L6164_001172</name>
</gene>
<organism evidence="1 2">
    <name type="scientific">Bauhinia variegata</name>
    <name type="common">Purple orchid tree</name>
    <name type="synonym">Phanera variegata</name>
    <dbReference type="NCBI Taxonomy" id="167791"/>
    <lineage>
        <taxon>Eukaryota</taxon>
        <taxon>Viridiplantae</taxon>
        <taxon>Streptophyta</taxon>
        <taxon>Embryophyta</taxon>
        <taxon>Tracheophyta</taxon>
        <taxon>Spermatophyta</taxon>
        <taxon>Magnoliopsida</taxon>
        <taxon>eudicotyledons</taxon>
        <taxon>Gunneridae</taxon>
        <taxon>Pentapetalae</taxon>
        <taxon>rosids</taxon>
        <taxon>fabids</taxon>
        <taxon>Fabales</taxon>
        <taxon>Fabaceae</taxon>
        <taxon>Cercidoideae</taxon>
        <taxon>Cercideae</taxon>
        <taxon>Bauhiniinae</taxon>
        <taxon>Bauhinia</taxon>
    </lineage>
</organism>
<reference evidence="1 2" key="1">
    <citation type="journal article" date="2022" name="DNA Res.">
        <title>Chromosomal-level genome assembly of the orchid tree Bauhinia variegata (Leguminosae; Cercidoideae) supports the allotetraploid origin hypothesis of Bauhinia.</title>
        <authorList>
            <person name="Zhong Y."/>
            <person name="Chen Y."/>
            <person name="Zheng D."/>
            <person name="Pang J."/>
            <person name="Liu Y."/>
            <person name="Luo S."/>
            <person name="Meng S."/>
            <person name="Qian L."/>
            <person name="Wei D."/>
            <person name="Dai S."/>
            <person name="Zhou R."/>
        </authorList>
    </citation>
    <scope>NUCLEOTIDE SEQUENCE [LARGE SCALE GENOMIC DNA]</scope>
    <source>
        <strain evidence="1">BV-YZ2020</strain>
    </source>
</reference>
<accession>A0ACB9Q8X2</accession>
<protein>
    <submittedName>
        <fullName evidence="1">Uncharacterized protein</fullName>
    </submittedName>
</protein>
<dbReference type="Proteomes" id="UP000828941">
    <property type="component" value="Chromosome 1"/>
</dbReference>
<evidence type="ECO:0000313" key="1">
    <source>
        <dbReference type="EMBL" id="KAI4357208.1"/>
    </source>
</evidence>
<sequence length="70" mass="8520">MGMVVCSLRVMLVEYYDFFLAMIGLEREVYVVVMLLWRYPVTKAVFMLLAYVFRYVNERMMPSCKQRSWF</sequence>
<name>A0ACB9Q8X2_BAUVA</name>
<proteinExistence type="predicted"/>